<gene>
    <name evidence="1" type="ORF">L798_07603</name>
</gene>
<reference evidence="1 2" key="1">
    <citation type="journal article" date="2014" name="Nat. Commun.">
        <title>Molecular traces of alternative social organization in a termite genome.</title>
        <authorList>
            <person name="Terrapon N."/>
            <person name="Li C."/>
            <person name="Robertson H.M."/>
            <person name="Ji L."/>
            <person name="Meng X."/>
            <person name="Booth W."/>
            <person name="Chen Z."/>
            <person name="Childers C.P."/>
            <person name="Glastad K.M."/>
            <person name="Gokhale K."/>
            <person name="Gowin J."/>
            <person name="Gronenberg W."/>
            <person name="Hermansen R.A."/>
            <person name="Hu H."/>
            <person name="Hunt B.G."/>
            <person name="Huylmans A.K."/>
            <person name="Khalil S.M."/>
            <person name="Mitchell R.D."/>
            <person name="Munoz-Torres M.C."/>
            <person name="Mustard J.A."/>
            <person name="Pan H."/>
            <person name="Reese J.T."/>
            <person name="Scharf M.E."/>
            <person name="Sun F."/>
            <person name="Vogel H."/>
            <person name="Xiao J."/>
            <person name="Yang W."/>
            <person name="Yang Z."/>
            <person name="Yang Z."/>
            <person name="Zhou J."/>
            <person name="Zhu J."/>
            <person name="Brent C.S."/>
            <person name="Elsik C.G."/>
            <person name="Goodisman M.A."/>
            <person name="Liberles D.A."/>
            <person name="Roe R.M."/>
            <person name="Vargo E.L."/>
            <person name="Vilcinskas A."/>
            <person name="Wang J."/>
            <person name="Bornberg-Bauer E."/>
            <person name="Korb J."/>
            <person name="Zhang G."/>
            <person name="Liebig J."/>
        </authorList>
    </citation>
    <scope>NUCLEOTIDE SEQUENCE [LARGE SCALE GENOMIC DNA]</scope>
    <source>
        <tissue evidence="1">Whole organism</tissue>
    </source>
</reference>
<protein>
    <submittedName>
        <fullName evidence="1">Uncharacterized protein</fullName>
    </submittedName>
</protein>
<sequence>MEPTTVPRGCPSSISRVTRVSTARDCISSSCCWPCTVTVAATWTNRYQHHGSTMITLTDAWYVFLRPLITPTVACFSHRTSLRPLTNSYFPSATPHTRRSR</sequence>
<dbReference type="Proteomes" id="UP000027135">
    <property type="component" value="Unassembled WGS sequence"/>
</dbReference>
<accession>A0A067RK24</accession>
<dbReference type="AlphaFoldDB" id="A0A067RK24"/>
<evidence type="ECO:0000313" key="2">
    <source>
        <dbReference type="Proteomes" id="UP000027135"/>
    </source>
</evidence>
<dbReference type="EMBL" id="KK852424">
    <property type="protein sequence ID" value="KDR24196.1"/>
    <property type="molecule type" value="Genomic_DNA"/>
</dbReference>
<organism evidence="1 2">
    <name type="scientific">Zootermopsis nevadensis</name>
    <name type="common">Dampwood termite</name>
    <dbReference type="NCBI Taxonomy" id="136037"/>
    <lineage>
        <taxon>Eukaryota</taxon>
        <taxon>Metazoa</taxon>
        <taxon>Ecdysozoa</taxon>
        <taxon>Arthropoda</taxon>
        <taxon>Hexapoda</taxon>
        <taxon>Insecta</taxon>
        <taxon>Pterygota</taxon>
        <taxon>Neoptera</taxon>
        <taxon>Polyneoptera</taxon>
        <taxon>Dictyoptera</taxon>
        <taxon>Blattodea</taxon>
        <taxon>Blattoidea</taxon>
        <taxon>Termitoidae</taxon>
        <taxon>Termopsidae</taxon>
        <taxon>Zootermopsis</taxon>
    </lineage>
</organism>
<keyword evidence="2" id="KW-1185">Reference proteome</keyword>
<dbReference type="InParanoid" id="A0A067RK24"/>
<name>A0A067RK24_ZOONE</name>
<proteinExistence type="predicted"/>
<evidence type="ECO:0000313" key="1">
    <source>
        <dbReference type="EMBL" id="KDR24196.1"/>
    </source>
</evidence>